<dbReference type="Proteomes" id="UP000695000">
    <property type="component" value="Unplaced"/>
</dbReference>
<organism evidence="8 9">
    <name type="scientific">Nicrophorus vespilloides</name>
    <name type="common">Boreal carrion beetle</name>
    <dbReference type="NCBI Taxonomy" id="110193"/>
    <lineage>
        <taxon>Eukaryota</taxon>
        <taxon>Metazoa</taxon>
        <taxon>Ecdysozoa</taxon>
        <taxon>Arthropoda</taxon>
        <taxon>Hexapoda</taxon>
        <taxon>Insecta</taxon>
        <taxon>Pterygota</taxon>
        <taxon>Neoptera</taxon>
        <taxon>Endopterygota</taxon>
        <taxon>Coleoptera</taxon>
        <taxon>Polyphaga</taxon>
        <taxon>Staphyliniformia</taxon>
        <taxon>Silphidae</taxon>
        <taxon>Nicrophorinae</taxon>
        <taxon>Nicrophorus</taxon>
    </lineage>
</organism>
<comment type="subcellular location">
    <subcellularLocation>
        <location evidence="1">Cell projection</location>
        <location evidence="1">Cilium</location>
    </subcellularLocation>
    <subcellularLocation>
        <location evidence="2">Cytoplasm</location>
        <location evidence="2">Cytoskeleton</location>
    </subcellularLocation>
</comment>
<sequence length="277" mass="32506">MSIIVLTHHNECIYDITKSFDQSFPKKTKKLEDKTGRCDYKFSRERKRWLLKNGKPHGTMGLPKQPPRNPHDFLKKNTGKPPMLPPEIADPDHGKKPQMQRRLPPVPLREETLKETAEKLKHEKKNHLQKNIKNATTMAPKLPARRVNITITGDSRDLSAGLEPQHLTSKVYGKIPPYLDQLIKVKEKAIQREKDRYTKRPKCAYITREERENLLAGLKQNWEELQRIYQGLPILTDTIPKKQRKSRIESDLKQLEKDIVLIERHPYIYVYDDKNDL</sequence>
<dbReference type="PANTHER" id="PTHR21490:SF0">
    <property type="entry name" value="ENKURIN"/>
    <property type="match status" value="1"/>
</dbReference>
<keyword evidence="4" id="KW-0206">Cytoskeleton</keyword>
<evidence type="ECO:0000256" key="5">
    <source>
        <dbReference type="ARBA" id="ARBA00023273"/>
    </source>
</evidence>
<evidence type="ECO:0000256" key="1">
    <source>
        <dbReference type="ARBA" id="ARBA00004138"/>
    </source>
</evidence>
<feature type="domain" description="Enkurin" evidence="7">
    <location>
        <begin position="178"/>
        <end position="270"/>
    </location>
</feature>
<evidence type="ECO:0000313" key="8">
    <source>
        <dbReference type="Proteomes" id="UP000695000"/>
    </source>
</evidence>
<name>A0ABM1MR19_NICVS</name>
<feature type="region of interest" description="Disordered" evidence="6">
    <location>
        <begin position="53"/>
        <end position="101"/>
    </location>
</feature>
<evidence type="ECO:0000256" key="4">
    <source>
        <dbReference type="ARBA" id="ARBA00023212"/>
    </source>
</evidence>
<reference evidence="9" key="1">
    <citation type="submission" date="2025-08" db="UniProtKB">
        <authorList>
            <consortium name="RefSeq"/>
        </authorList>
    </citation>
    <scope>IDENTIFICATION</scope>
    <source>
        <tissue evidence="9">Whole Larva</tissue>
    </source>
</reference>
<keyword evidence="8" id="KW-1185">Reference proteome</keyword>
<dbReference type="GeneID" id="108563000"/>
<evidence type="ECO:0000259" key="7">
    <source>
        <dbReference type="PROSITE" id="PS51665"/>
    </source>
</evidence>
<protein>
    <submittedName>
        <fullName evidence="9">Enkurin</fullName>
    </submittedName>
</protein>
<gene>
    <name evidence="9" type="primary">LOC108563000</name>
</gene>
<accession>A0ABM1MR19</accession>
<evidence type="ECO:0000313" key="9">
    <source>
        <dbReference type="RefSeq" id="XP_017777019.1"/>
    </source>
</evidence>
<dbReference type="PROSITE" id="PS51665">
    <property type="entry name" value="ENKURIN"/>
    <property type="match status" value="1"/>
</dbReference>
<proteinExistence type="predicted"/>
<evidence type="ECO:0000256" key="3">
    <source>
        <dbReference type="ARBA" id="ARBA00022490"/>
    </source>
</evidence>
<dbReference type="Pfam" id="PF13864">
    <property type="entry name" value="Enkurin"/>
    <property type="match status" value="1"/>
</dbReference>
<dbReference type="PANTHER" id="PTHR21490">
    <property type="entry name" value="ENKURIN-RELATED"/>
    <property type="match status" value="1"/>
</dbReference>
<dbReference type="RefSeq" id="XP_017777019.1">
    <property type="nucleotide sequence ID" value="XM_017921530.1"/>
</dbReference>
<evidence type="ECO:0000256" key="2">
    <source>
        <dbReference type="ARBA" id="ARBA00004245"/>
    </source>
</evidence>
<evidence type="ECO:0000256" key="6">
    <source>
        <dbReference type="SAM" id="MobiDB-lite"/>
    </source>
</evidence>
<keyword evidence="5" id="KW-0966">Cell projection</keyword>
<keyword evidence="3" id="KW-0963">Cytoplasm</keyword>
<dbReference type="InterPro" id="IPR027012">
    <property type="entry name" value="Enkurin_dom"/>
</dbReference>
<dbReference type="InterPro" id="IPR052102">
    <property type="entry name" value="Enkurin_domain-protein"/>
</dbReference>